<accession>A0A448ZQF1</accession>
<dbReference type="OrthoDB" id="289038at2759"/>
<evidence type="ECO:0000256" key="1">
    <source>
        <dbReference type="SAM" id="MobiDB-lite"/>
    </source>
</evidence>
<feature type="compositionally biased region" description="Low complexity" evidence="1">
    <location>
        <begin position="1190"/>
        <end position="1199"/>
    </location>
</feature>
<feature type="region of interest" description="Disordered" evidence="1">
    <location>
        <begin position="1190"/>
        <end position="1210"/>
    </location>
</feature>
<keyword evidence="3" id="KW-1185">Reference proteome</keyword>
<proteinExistence type="predicted"/>
<evidence type="ECO:0000313" key="3">
    <source>
        <dbReference type="Proteomes" id="UP000291116"/>
    </source>
</evidence>
<reference evidence="2 3" key="1">
    <citation type="submission" date="2019-01" db="EMBL/GenBank/DDBJ databases">
        <authorList>
            <person name="Ferrante I. M."/>
        </authorList>
    </citation>
    <scope>NUCLEOTIDE SEQUENCE [LARGE SCALE GENOMIC DNA]</scope>
    <source>
        <strain evidence="2 3">B856</strain>
    </source>
</reference>
<dbReference type="EMBL" id="CAACVS010000631">
    <property type="protein sequence ID" value="VEU44224.1"/>
    <property type="molecule type" value="Genomic_DNA"/>
</dbReference>
<sequence length="1499" mass="166356">MAATTMSSEDAVPYIWSECQPPPTRVLKLWTEVGNKLDREATVVWSQAVETLQEANNYLRISREARDFVEQYMGQIVSILLEQQPLKVGQMERRCVQESLTLAVTIISNDLEIQIERGRRAPLGPNDVSCRTLDVLACVFCRKKQYYKGSKGNWNVNHLSGLPLIRLNLAETFMQEDGFARLVEYMADRTITDESSSSTGVGDPSGSDTAALPISPASPSRQQQSPPQIEFSATGLSSFPTIDLLHQTLTVLFDVCNANNKKDENHLRALEQAANDVSKATMRYITSCSEEALKKVPMEDLKLLVHDLLCIFDKLIEFRRPDTYEFYSFWRGLVLKLITSQSLPLKLFGWQQMETLLEASAAHRPPPRSFVAEDAGCRFVNGEYRFKGIETDDGYGLRSGKDNEISYMREIPEDEPEGGGKTLTLFRCTMRSQQKWWFLSEADKEQPGTDRDIDYYQHKSKEHEETEPPLTGWLTCRNAGVDPSPKLKRIGLMVPPGEERNTLEHQLAKWAIDNKIIDTLVLGDSVHREIVSRSVPLIKFLASMCERDFGTRTNIDGDRTAVPEESVDGKVDQDTKYCLQSSHLQLAWKTCIRKTDAAVSAQIYQLLVSILPSCPVNLAVLLLKNVRASLDQGSQPNNSSSGGISNGMNFNNDFLTEVSDFCEALAVSNDNPTYNNNNSNSKVAPVSQLSNDVRAEVLDLLWSLLIHPEASSLKSYDLLKQYVTRELRVEPGGTEHRKTYLRLCIVALQENSKQLTAGTVDEIRALKMVKFTHFVLEACPRAQAAHLVTANQGRLPLLLFEELTAFLKRKRQGSSGGIGIHVPNPPRKSPSLDQDGIQGAISLSERLRILRYVYGVSEQMFMSTPQLHSLWQLCSAPPDREEVMAFISSASGTTPDRNINSANNAAVINQPAMSNQGNKNMAGQTEDILSSAFTEDECAKAFVTLLCSPNIGFQLLGVKAYQSFHFMFNKMRLLPSHGPEVRQAALDTLWRICLESGNDVVATSAMNDLLNIYIGYNADTDDIRPNSVEPNTNSSDPMQTESSEDGFGKRVFDCLSKVKKDLDMKVPSAELAAERCLRILNAAIGQDGSSGSISISTLNRMSRSSPVDELSPIAKCLPHGMRGQACYRKITIIAKRQQTQNHQEQQNPNQHAGSIFRFSIDLHPLETLQSIKGKVASHCQRPVSFVKPISASGRVSSSSTRKPNGGDFSHMSPNHLPDDAVVDEMGIVQGSEMVFVIQDRHIAQQNVNTSSASNTRKGKARDLSDIFCDDTNNFSNLLFDTLLGVLEALPWREPGEMSDVSTTSTDTHKLVWDLLLAMPTNPTVSSQVLLTTKSGIVIENDVVDEDAMEIDSRQPEGWAKLLDLKNFFKSVYVLLAIDAFLKPAREILSSLPVERRNMLAREMIGESAVFRRGFIESGGFDAVVGFFSSSEDNSEMSQSMTRRGNAVALRILKCCLFGDSDSNGVKDSSSSGLDEAGNRLLLSLANAEGLLRKLCRPSR</sequence>
<protein>
    <submittedName>
        <fullName evidence="2">Uncharacterized protein</fullName>
    </submittedName>
</protein>
<organism evidence="2 3">
    <name type="scientific">Pseudo-nitzschia multistriata</name>
    <dbReference type="NCBI Taxonomy" id="183589"/>
    <lineage>
        <taxon>Eukaryota</taxon>
        <taxon>Sar</taxon>
        <taxon>Stramenopiles</taxon>
        <taxon>Ochrophyta</taxon>
        <taxon>Bacillariophyta</taxon>
        <taxon>Bacillariophyceae</taxon>
        <taxon>Bacillariophycidae</taxon>
        <taxon>Bacillariales</taxon>
        <taxon>Bacillariaceae</taxon>
        <taxon>Pseudo-nitzschia</taxon>
    </lineage>
</organism>
<dbReference type="Proteomes" id="UP000291116">
    <property type="component" value="Unassembled WGS sequence"/>
</dbReference>
<gene>
    <name evidence="2" type="ORF">PSNMU_V1.4_AUG-EV-PASAV3_0113080</name>
</gene>
<feature type="compositionally biased region" description="Polar residues" evidence="1">
    <location>
        <begin position="1028"/>
        <end position="1041"/>
    </location>
</feature>
<feature type="compositionally biased region" description="Low complexity" evidence="1">
    <location>
        <begin position="215"/>
        <end position="228"/>
    </location>
</feature>
<evidence type="ECO:0000313" key="2">
    <source>
        <dbReference type="EMBL" id="VEU44224.1"/>
    </source>
</evidence>
<feature type="region of interest" description="Disordered" evidence="1">
    <location>
        <begin position="193"/>
        <end position="230"/>
    </location>
</feature>
<name>A0A448ZQF1_9STRA</name>
<feature type="region of interest" description="Disordered" evidence="1">
    <location>
        <begin position="1023"/>
        <end position="1045"/>
    </location>
</feature>